<evidence type="ECO:0000256" key="3">
    <source>
        <dbReference type="ARBA" id="ARBA00006341"/>
    </source>
</evidence>
<comment type="function">
    <text evidence="8">Catalyzes the conversion of 2 pyruvate molecules into acetolactate in the first common step of the biosynthetic pathway of the branched-amino acids such as leucine, isoleucine, and valine.</text>
</comment>
<dbReference type="AlphaFoldDB" id="A0A0K9YYD8"/>
<dbReference type="FunFam" id="3.30.70.260:FF:000001">
    <property type="entry name" value="Acetolactate synthase, small subunit"/>
    <property type="match status" value="1"/>
</dbReference>
<evidence type="ECO:0000313" key="13">
    <source>
        <dbReference type="Proteomes" id="UP000319578"/>
    </source>
</evidence>
<keyword evidence="8" id="KW-0808">Transferase</keyword>
<dbReference type="STRING" id="54915.ADS79_06955"/>
<dbReference type="GO" id="GO:0003984">
    <property type="term" value="F:acetolactate synthase activity"/>
    <property type="evidence" value="ECO:0007669"/>
    <property type="project" value="UniProtKB-UniRule"/>
</dbReference>
<evidence type="ECO:0000313" key="11">
    <source>
        <dbReference type="EMBL" id="KNB73671.1"/>
    </source>
</evidence>
<dbReference type="FunFam" id="3.30.70.1150:FF:000001">
    <property type="entry name" value="Acetolactate synthase small subunit"/>
    <property type="match status" value="1"/>
</dbReference>
<dbReference type="OrthoDB" id="9787365at2"/>
<keyword evidence="6 8" id="KW-0100">Branched-chain amino acid biosynthesis</keyword>
<evidence type="ECO:0000259" key="9">
    <source>
        <dbReference type="PROSITE" id="PS51671"/>
    </source>
</evidence>
<dbReference type="SUPFAM" id="SSF55021">
    <property type="entry name" value="ACT-like"/>
    <property type="match status" value="2"/>
</dbReference>
<gene>
    <name evidence="10" type="primary">ilvH</name>
    <name evidence="11" type="ORF">ADS79_06955</name>
    <name evidence="10" type="ORF">BRE01_31970</name>
</gene>
<dbReference type="GO" id="GO:0005829">
    <property type="term" value="C:cytosol"/>
    <property type="evidence" value="ECO:0007669"/>
    <property type="project" value="TreeGrafter"/>
</dbReference>
<dbReference type="UniPathway" id="UPA00047">
    <property type="reaction ID" value="UER00055"/>
</dbReference>
<dbReference type="Gene3D" id="3.30.70.1150">
    <property type="entry name" value="ACT-like. Chain A, domain 2"/>
    <property type="match status" value="1"/>
</dbReference>
<evidence type="ECO:0000256" key="4">
    <source>
        <dbReference type="ARBA" id="ARBA00011744"/>
    </source>
</evidence>
<organism evidence="11 12">
    <name type="scientific">Brevibacillus reuszeri</name>
    <dbReference type="NCBI Taxonomy" id="54915"/>
    <lineage>
        <taxon>Bacteria</taxon>
        <taxon>Bacillati</taxon>
        <taxon>Bacillota</taxon>
        <taxon>Bacilli</taxon>
        <taxon>Bacillales</taxon>
        <taxon>Paenibacillaceae</taxon>
        <taxon>Brevibacillus</taxon>
    </lineage>
</organism>
<dbReference type="CDD" id="cd04878">
    <property type="entry name" value="ACT_AHAS"/>
    <property type="match status" value="1"/>
</dbReference>
<name>A0A0K9YYD8_9BACL</name>
<sequence length="168" mass="17920">MQQHTISVLVNDQPGVLTRVATLFGQRGFNIDSITVGGSEEKGLSRMIISTGGDDQQIHQLMKQLHKLIDVISVTNLSENPYVSRELAVIKVSASPSQLAELNGIVEPFRAAIVDVGPTSLIVQVTGDTEKIDALLVLLQNYGVLELTRTGSVAMARSIVPATAAAMV</sequence>
<dbReference type="Pfam" id="PF10369">
    <property type="entry name" value="ALS_ss_C"/>
    <property type="match status" value="1"/>
</dbReference>
<dbReference type="GO" id="GO:0009099">
    <property type="term" value="P:L-valine biosynthetic process"/>
    <property type="evidence" value="ECO:0007669"/>
    <property type="project" value="UniProtKB-UniRule"/>
</dbReference>
<comment type="pathway">
    <text evidence="1 8">Amino-acid biosynthesis; L-isoleucine biosynthesis; L-isoleucine from 2-oxobutanoate: step 1/4.</text>
</comment>
<dbReference type="InterPro" id="IPR004789">
    <property type="entry name" value="Acetalactate_synth_ssu"/>
</dbReference>
<dbReference type="PANTHER" id="PTHR30239">
    <property type="entry name" value="ACETOLACTATE SYNTHASE SMALL SUBUNIT"/>
    <property type="match status" value="1"/>
</dbReference>
<comment type="catalytic activity">
    <reaction evidence="7 8">
        <text>2 pyruvate + H(+) = (2S)-2-acetolactate + CO2</text>
        <dbReference type="Rhea" id="RHEA:25249"/>
        <dbReference type="ChEBI" id="CHEBI:15361"/>
        <dbReference type="ChEBI" id="CHEBI:15378"/>
        <dbReference type="ChEBI" id="CHEBI:16526"/>
        <dbReference type="ChEBI" id="CHEBI:58476"/>
        <dbReference type="EC" id="2.2.1.6"/>
    </reaction>
</comment>
<evidence type="ECO:0000313" key="10">
    <source>
        <dbReference type="EMBL" id="GED69495.1"/>
    </source>
</evidence>
<dbReference type="Proteomes" id="UP000036834">
    <property type="component" value="Unassembled WGS sequence"/>
</dbReference>
<reference evidence="10 13" key="3">
    <citation type="submission" date="2019-06" db="EMBL/GenBank/DDBJ databases">
        <title>Whole genome shotgun sequence of Brevibacillus reuszeri NBRC 15719.</title>
        <authorList>
            <person name="Hosoyama A."/>
            <person name="Uohara A."/>
            <person name="Ohji S."/>
            <person name="Ichikawa N."/>
        </authorList>
    </citation>
    <scope>NUCLEOTIDE SEQUENCE [LARGE SCALE GENOMIC DNA]</scope>
    <source>
        <strain evidence="10 13">NBRC 15719</strain>
    </source>
</reference>
<dbReference type="GO" id="GO:0009097">
    <property type="term" value="P:isoleucine biosynthetic process"/>
    <property type="evidence" value="ECO:0007669"/>
    <property type="project" value="UniProtKB-UniRule"/>
</dbReference>
<evidence type="ECO:0000256" key="6">
    <source>
        <dbReference type="ARBA" id="ARBA00023304"/>
    </source>
</evidence>
<reference evidence="11" key="2">
    <citation type="submission" date="2015-07" db="EMBL/GenBank/DDBJ databases">
        <title>MeaNS - Measles Nucleotide Surveillance Program.</title>
        <authorList>
            <person name="Tran T."/>
            <person name="Druce J."/>
        </authorList>
    </citation>
    <scope>NUCLEOTIDE SEQUENCE</scope>
    <source>
        <strain evidence="11">DSM 9887</strain>
    </source>
</reference>
<dbReference type="InterPro" id="IPR054480">
    <property type="entry name" value="AHAS_small-like_ACT"/>
</dbReference>
<proteinExistence type="inferred from homology"/>
<keyword evidence="13" id="KW-1185">Reference proteome</keyword>
<dbReference type="InterPro" id="IPR039557">
    <property type="entry name" value="AHAS_ACT"/>
</dbReference>
<dbReference type="EMBL" id="LGIQ01000005">
    <property type="protein sequence ID" value="KNB73671.1"/>
    <property type="molecule type" value="Genomic_DNA"/>
</dbReference>
<dbReference type="PANTHER" id="PTHR30239:SF0">
    <property type="entry name" value="ACETOLACTATE SYNTHASE SMALL SUBUNIT 1, CHLOROPLASTIC"/>
    <property type="match status" value="1"/>
</dbReference>
<dbReference type="UniPathway" id="UPA00049">
    <property type="reaction ID" value="UER00059"/>
</dbReference>
<dbReference type="Pfam" id="PF22629">
    <property type="entry name" value="ACT_AHAS_ss"/>
    <property type="match status" value="1"/>
</dbReference>
<comment type="caution">
    <text evidence="11">The sequence shown here is derived from an EMBL/GenBank/DDBJ whole genome shotgun (WGS) entry which is preliminary data.</text>
</comment>
<evidence type="ECO:0000256" key="8">
    <source>
        <dbReference type="RuleBase" id="RU368092"/>
    </source>
</evidence>
<dbReference type="EMBL" id="BJON01000013">
    <property type="protein sequence ID" value="GED69495.1"/>
    <property type="molecule type" value="Genomic_DNA"/>
</dbReference>
<evidence type="ECO:0000313" key="12">
    <source>
        <dbReference type="Proteomes" id="UP000036834"/>
    </source>
</evidence>
<dbReference type="NCBIfam" id="TIGR00119">
    <property type="entry name" value="acolac_sm"/>
    <property type="match status" value="1"/>
</dbReference>
<dbReference type="RefSeq" id="WP_049737678.1">
    <property type="nucleotide sequence ID" value="NZ_BJON01000013.1"/>
</dbReference>
<feature type="domain" description="ACT" evidence="9">
    <location>
        <begin position="5"/>
        <end position="79"/>
    </location>
</feature>
<dbReference type="Gene3D" id="3.30.70.260">
    <property type="match status" value="1"/>
</dbReference>
<keyword evidence="5 8" id="KW-0028">Amino-acid biosynthesis</keyword>
<comment type="pathway">
    <text evidence="2 8">Amino-acid biosynthesis; L-valine biosynthesis; L-valine from pyruvate: step 1/4.</text>
</comment>
<dbReference type="InterPro" id="IPR019455">
    <property type="entry name" value="Acetolactate_synth_ssu_C"/>
</dbReference>
<dbReference type="GO" id="GO:1990610">
    <property type="term" value="F:acetolactate synthase regulator activity"/>
    <property type="evidence" value="ECO:0007669"/>
    <property type="project" value="UniProtKB-UniRule"/>
</dbReference>
<dbReference type="InterPro" id="IPR027271">
    <property type="entry name" value="Acetolactate_synth/TF_NikR_C"/>
</dbReference>
<evidence type="ECO:0000256" key="5">
    <source>
        <dbReference type="ARBA" id="ARBA00022605"/>
    </source>
</evidence>
<reference evidence="12" key="1">
    <citation type="submission" date="2015-07" db="EMBL/GenBank/DDBJ databases">
        <title>Genome sequencing project for genomic taxonomy and phylogenomics of Bacillus-like bacteria.</title>
        <authorList>
            <person name="Liu B."/>
            <person name="Wang J."/>
            <person name="Zhu Y."/>
            <person name="Liu G."/>
            <person name="Chen Q."/>
            <person name="Chen Z."/>
            <person name="Lan J."/>
            <person name="Che J."/>
            <person name="Ge C."/>
            <person name="Shi H."/>
            <person name="Pan Z."/>
            <person name="Liu X."/>
        </authorList>
    </citation>
    <scope>NUCLEOTIDE SEQUENCE [LARGE SCALE GENOMIC DNA]</scope>
    <source>
        <strain evidence="12">DSM 9887</strain>
    </source>
</reference>
<dbReference type="EC" id="2.2.1.6" evidence="8"/>
<evidence type="ECO:0000256" key="2">
    <source>
        <dbReference type="ARBA" id="ARBA00005025"/>
    </source>
</evidence>
<protein>
    <recommendedName>
        <fullName evidence="8">Acetolactate synthase small subunit</fullName>
        <shortName evidence="8">AHAS</shortName>
        <shortName evidence="8">ALS</shortName>
        <ecNumber evidence="8">2.2.1.6</ecNumber>
    </recommendedName>
    <alternativeName>
        <fullName evidence="8">Acetohydroxy-acid synthase small subunit</fullName>
    </alternativeName>
</protein>
<evidence type="ECO:0000256" key="1">
    <source>
        <dbReference type="ARBA" id="ARBA00004974"/>
    </source>
</evidence>
<comment type="subunit">
    <text evidence="4 8">Dimer of large and small chains.</text>
</comment>
<dbReference type="NCBIfam" id="NF008864">
    <property type="entry name" value="PRK11895.1"/>
    <property type="match status" value="1"/>
</dbReference>
<dbReference type="Proteomes" id="UP000319578">
    <property type="component" value="Unassembled WGS sequence"/>
</dbReference>
<dbReference type="InterPro" id="IPR002912">
    <property type="entry name" value="ACT_dom"/>
</dbReference>
<dbReference type="PROSITE" id="PS51671">
    <property type="entry name" value="ACT"/>
    <property type="match status" value="1"/>
</dbReference>
<comment type="similarity">
    <text evidence="3 8">Belongs to the acetolactate synthase small subunit family.</text>
</comment>
<evidence type="ECO:0000256" key="7">
    <source>
        <dbReference type="ARBA" id="ARBA00048670"/>
    </source>
</evidence>
<dbReference type="InterPro" id="IPR045865">
    <property type="entry name" value="ACT-like_dom_sf"/>
</dbReference>
<dbReference type="PATRIC" id="fig|54915.3.peg.6821"/>
<accession>A0A0K9YYD8</accession>